<evidence type="ECO:0000313" key="2">
    <source>
        <dbReference type="Proteomes" id="UP000031366"/>
    </source>
</evidence>
<name>A0A0C1TWB6_9CLOT</name>
<dbReference type="EMBL" id="AYSO01000020">
    <property type="protein sequence ID" value="KIE44979.1"/>
    <property type="molecule type" value="Genomic_DNA"/>
</dbReference>
<proteinExistence type="predicted"/>
<dbReference type="Proteomes" id="UP000031366">
    <property type="component" value="Unassembled WGS sequence"/>
</dbReference>
<keyword evidence="2" id="KW-1185">Reference proteome</keyword>
<sequence>MGKSIFSELKIYDYKEAFNHAIKKGMKNPDDYMYMYSTKLKDYFKHYYTRSYVSYFNLKNIFK</sequence>
<protein>
    <submittedName>
        <fullName evidence="1">Uncharacterized protein</fullName>
    </submittedName>
</protein>
<evidence type="ECO:0000313" key="1">
    <source>
        <dbReference type="EMBL" id="KIE44979.1"/>
    </source>
</evidence>
<dbReference type="AlphaFoldDB" id="A0A0C1TWB6"/>
<organism evidence="1 2">
    <name type="scientific">Clostridium argentinense CDC 2741</name>
    <dbReference type="NCBI Taxonomy" id="1418104"/>
    <lineage>
        <taxon>Bacteria</taxon>
        <taxon>Bacillati</taxon>
        <taxon>Bacillota</taxon>
        <taxon>Clostridia</taxon>
        <taxon>Eubacteriales</taxon>
        <taxon>Clostridiaceae</taxon>
        <taxon>Clostridium</taxon>
    </lineage>
</organism>
<dbReference type="RefSeq" id="WP_039635596.1">
    <property type="nucleotide sequence ID" value="NZ_AYSO01000020.1"/>
</dbReference>
<accession>A0A0C1TWB6</accession>
<comment type="caution">
    <text evidence="1">The sequence shown here is derived from an EMBL/GenBank/DDBJ whole genome shotgun (WGS) entry which is preliminary data.</text>
</comment>
<gene>
    <name evidence="1" type="ORF">U732_11</name>
</gene>
<reference evidence="1 2" key="1">
    <citation type="journal article" date="2015" name="Infect. Genet. Evol.">
        <title>Genomic sequences of six botulinum neurotoxin-producing strains representing three clostridial species illustrate the mobility and diversity of botulinum neurotoxin genes.</title>
        <authorList>
            <person name="Smith T.J."/>
            <person name="Hill K.K."/>
            <person name="Xie G."/>
            <person name="Foley B.T."/>
            <person name="Williamson C.H."/>
            <person name="Foster J.T."/>
            <person name="Johnson S.L."/>
            <person name="Chertkov O."/>
            <person name="Teshima H."/>
            <person name="Gibbons H.S."/>
            <person name="Johnsky L.A."/>
            <person name="Karavis M.A."/>
            <person name="Smith L.A."/>
        </authorList>
    </citation>
    <scope>NUCLEOTIDE SEQUENCE [LARGE SCALE GENOMIC DNA]</scope>
    <source>
        <strain evidence="1 2">CDC 2741</strain>
    </source>
</reference>